<name>A0A177ATM6_9BILA</name>
<comment type="caution">
    <text evidence="2">The sequence shown here is derived from an EMBL/GenBank/DDBJ whole genome shotgun (WGS) entry which is preliminary data.</text>
</comment>
<dbReference type="OrthoDB" id="1936208at2759"/>
<gene>
    <name evidence="2" type="ORF">A3Q56_07702</name>
</gene>
<evidence type="ECO:0000256" key="1">
    <source>
        <dbReference type="SAM" id="Phobius"/>
    </source>
</evidence>
<sequence length="124" mass="14392">GELYEDDRKLKHENRTNKERYKLYIIRAVIITSTMCILGLAAYIIYLAQTYTEDIKSGPDYGTYGKFGKLLIELAPSLTITVLNVVIPVIFSKIVEYEQYSAFNEIKITLLRIKMSIFHRYASR</sequence>
<feature type="transmembrane region" description="Helical" evidence="1">
    <location>
        <begin position="67"/>
        <end position="91"/>
    </location>
</feature>
<dbReference type="GO" id="GO:0008381">
    <property type="term" value="F:mechanosensitive monoatomic ion channel activity"/>
    <property type="evidence" value="ECO:0007669"/>
    <property type="project" value="TreeGrafter"/>
</dbReference>
<keyword evidence="3" id="KW-1185">Reference proteome</keyword>
<dbReference type="EMBL" id="LWCA01001738">
    <property type="protein sequence ID" value="OAF64584.1"/>
    <property type="molecule type" value="Genomic_DNA"/>
</dbReference>
<feature type="transmembrane region" description="Helical" evidence="1">
    <location>
        <begin position="21"/>
        <end position="47"/>
    </location>
</feature>
<evidence type="ECO:0000313" key="3">
    <source>
        <dbReference type="Proteomes" id="UP000078046"/>
    </source>
</evidence>
<evidence type="ECO:0000313" key="2">
    <source>
        <dbReference type="EMBL" id="OAF64584.1"/>
    </source>
</evidence>
<dbReference type="AlphaFoldDB" id="A0A177ATM6"/>
<dbReference type="Proteomes" id="UP000078046">
    <property type="component" value="Unassembled WGS sequence"/>
</dbReference>
<proteinExistence type="predicted"/>
<dbReference type="InterPro" id="IPR038900">
    <property type="entry name" value="TMC"/>
</dbReference>
<dbReference type="PANTHER" id="PTHR23302:SF24">
    <property type="entry name" value="TMC DOMAIN-CONTAINING PROTEIN"/>
    <property type="match status" value="1"/>
</dbReference>
<dbReference type="PANTHER" id="PTHR23302">
    <property type="entry name" value="TRANSMEMBRANE CHANNEL-RELATED"/>
    <property type="match status" value="1"/>
</dbReference>
<keyword evidence="1" id="KW-1133">Transmembrane helix</keyword>
<protein>
    <submittedName>
        <fullName evidence="2">Uncharacterized protein</fullName>
    </submittedName>
</protein>
<reference evidence="2 3" key="1">
    <citation type="submission" date="2016-04" db="EMBL/GenBank/DDBJ databases">
        <title>The genome of Intoshia linei affirms orthonectids as highly simplified spiralians.</title>
        <authorList>
            <person name="Mikhailov K.V."/>
            <person name="Slusarev G.S."/>
            <person name="Nikitin M.A."/>
            <person name="Logacheva M.D."/>
            <person name="Penin A."/>
            <person name="Aleoshin V."/>
            <person name="Panchin Y.V."/>
        </authorList>
    </citation>
    <scope>NUCLEOTIDE SEQUENCE [LARGE SCALE GENOMIC DNA]</scope>
    <source>
        <strain evidence="2">Intl2013</strain>
        <tissue evidence="2">Whole animal</tissue>
    </source>
</reference>
<keyword evidence="1" id="KW-0812">Transmembrane</keyword>
<organism evidence="2 3">
    <name type="scientific">Intoshia linei</name>
    <dbReference type="NCBI Taxonomy" id="1819745"/>
    <lineage>
        <taxon>Eukaryota</taxon>
        <taxon>Metazoa</taxon>
        <taxon>Spiralia</taxon>
        <taxon>Lophotrochozoa</taxon>
        <taxon>Mesozoa</taxon>
        <taxon>Orthonectida</taxon>
        <taxon>Rhopaluridae</taxon>
        <taxon>Intoshia</taxon>
    </lineage>
</organism>
<feature type="non-terminal residue" evidence="2">
    <location>
        <position position="1"/>
    </location>
</feature>
<keyword evidence="1" id="KW-0472">Membrane</keyword>
<dbReference type="GO" id="GO:0005886">
    <property type="term" value="C:plasma membrane"/>
    <property type="evidence" value="ECO:0007669"/>
    <property type="project" value="InterPro"/>
</dbReference>
<accession>A0A177ATM6</accession>